<gene>
    <name evidence="2" type="ORF">DFR41_11356</name>
</gene>
<dbReference type="GO" id="GO:0050660">
    <property type="term" value="F:flavin adenine dinucleotide binding"/>
    <property type="evidence" value="ECO:0007669"/>
    <property type="project" value="TreeGrafter"/>
</dbReference>
<dbReference type="EMBL" id="QQAV01000013">
    <property type="protein sequence ID" value="RDI19074.1"/>
    <property type="molecule type" value="Genomic_DNA"/>
</dbReference>
<keyword evidence="1" id="KW-0560">Oxidoreductase</keyword>
<name>A0A370F731_9BURK</name>
<protein>
    <submittedName>
        <fullName evidence="2">Cation diffusion facilitator CzcD-associated flavoprotein CzcO</fullName>
    </submittedName>
</protein>
<dbReference type="Proteomes" id="UP000255265">
    <property type="component" value="Unassembled WGS sequence"/>
</dbReference>
<evidence type="ECO:0000313" key="2">
    <source>
        <dbReference type="EMBL" id="RDI19074.1"/>
    </source>
</evidence>
<dbReference type="OrthoDB" id="8671611at2"/>
<dbReference type="RefSeq" id="WP_114804528.1">
    <property type="nucleotide sequence ID" value="NZ_QQAV01000013.1"/>
</dbReference>
<keyword evidence="3" id="KW-1185">Reference proteome</keyword>
<dbReference type="PANTHER" id="PTHR43539:SF91">
    <property type="entry name" value="FAD-DEPENDENT URATE HYDROXYLASE"/>
    <property type="match status" value="1"/>
</dbReference>
<dbReference type="PANTHER" id="PTHR43539">
    <property type="entry name" value="FLAVIN-BINDING MONOOXYGENASE-LIKE PROTEIN (AFU_ORTHOLOGUE AFUA_4G09220)"/>
    <property type="match status" value="1"/>
</dbReference>
<dbReference type="GO" id="GO:0004497">
    <property type="term" value="F:monooxygenase activity"/>
    <property type="evidence" value="ECO:0007669"/>
    <property type="project" value="TreeGrafter"/>
</dbReference>
<dbReference type="Gene3D" id="3.50.50.60">
    <property type="entry name" value="FAD/NAD(P)-binding domain"/>
    <property type="match status" value="2"/>
</dbReference>
<dbReference type="Pfam" id="PF13738">
    <property type="entry name" value="Pyr_redox_3"/>
    <property type="match status" value="1"/>
</dbReference>
<accession>A0A370F731</accession>
<evidence type="ECO:0000256" key="1">
    <source>
        <dbReference type="ARBA" id="ARBA00023002"/>
    </source>
</evidence>
<dbReference type="InterPro" id="IPR050982">
    <property type="entry name" value="Auxin_biosynth/cation_transpt"/>
</dbReference>
<dbReference type="AlphaFoldDB" id="A0A370F731"/>
<reference evidence="2 3" key="1">
    <citation type="submission" date="2018-07" db="EMBL/GenBank/DDBJ databases">
        <title>Genomic Encyclopedia of Type Strains, Phase IV (KMG-IV): sequencing the most valuable type-strain genomes for metagenomic binning, comparative biology and taxonomic classification.</title>
        <authorList>
            <person name="Goeker M."/>
        </authorList>
    </citation>
    <scope>NUCLEOTIDE SEQUENCE [LARGE SCALE GENOMIC DNA]</scope>
    <source>
        <strain evidence="2 3">DSM 21352</strain>
    </source>
</reference>
<comment type="caution">
    <text evidence="2">The sequence shown here is derived from an EMBL/GenBank/DDBJ whole genome shotgun (WGS) entry which is preliminary data.</text>
</comment>
<organism evidence="2 3">
    <name type="scientific">Pseudacidovorax intermedius</name>
    <dbReference type="NCBI Taxonomy" id="433924"/>
    <lineage>
        <taxon>Bacteria</taxon>
        <taxon>Pseudomonadati</taxon>
        <taxon>Pseudomonadota</taxon>
        <taxon>Betaproteobacteria</taxon>
        <taxon>Burkholderiales</taxon>
        <taxon>Comamonadaceae</taxon>
        <taxon>Pseudacidovorax</taxon>
    </lineage>
</organism>
<proteinExistence type="predicted"/>
<evidence type="ECO:0000313" key="3">
    <source>
        <dbReference type="Proteomes" id="UP000255265"/>
    </source>
</evidence>
<dbReference type="PRINTS" id="PR00420">
    <property type="entry name" value="RNGMNOXGNASE"/>
</dbReference>
<sequence>MTTDAEPQAPTLAQLERQVQAELDLLAYPGRDWVRPVAHPSGAHVHDVLVVGGGQAGLAAAFALRREGVADVQVIDARPAGQEGVWEDFARMSHLRTPKRTIGIESGVPSLSAPAFYRACYGEAAWAAIDRIERPRWMAFLRWFRRMTGVPVRNDTACVGLEPEGDLLRVRIRSTAAADAPQEALLARHVVLATGYDGAGAWRIPAHIADAVAPHQVSHSNGPVDFAALNGRRVGVLGHGASAFDNACVLLAHGAASVDLCFRREKLPTVNPHRIVEFSGFLRHFAELDDATRWQVNRFFEVHDQPPTQNGFDLAHSFSNFRMHAGSPWTRVRQVGDEIHVRTPHADFVFDHLLCATGSVVDYDARDELRTLGGSVQRWRHRYMPPEAERSDAMGEYPYLGTGFEYQPLDPARDAWVRRVHAFNFSSTVSMGPHTTSSSGHKYAVPRLVGGITRALMREQQDALLPTLHGYREAELVSPRLSGVEVPEAL</sequence>
<dbReference type="SUPFAM" id="SSF51905">
    <property type="entry name" value="FAD/NAD(P)-binding domain"/>
    <property type="match status" value="1"/>
</dbReference>
<dbReference type="InterPro" id="IPR036188">
    <property type="entry name" value="FAD/NAD-bd_sf"/>
</dbReference>